<evidence type="ECO:0000313" key="5">
    <source>
        <dbReference type="Proteomes" id="UP001589870"/>
    </source>
</evidence>
<dbReference type="Gene3D" id="3.20.20.370">
    <property type="entry name" value="Glycoside hydrolase/deacetylase"/>
    <property type="match status" value="1"/>
</dbReference>
<dbReference type="PROSITE" id="PS51677">
    <property type="entry name" value="NODB"/>
    <property type="match status" value="1"/>
</dbReference>
<dbReference type="InterPro" id="IPR011330">
    <property type="entry name" value="Glyco_hydro/deAcase_b/a-brl"/>
</dbReference>
<evidence type="ECO:0000259" key="3">
    <source>
        <dbReference type="PROSITE" id="PS51677"/>
    </source>
</evidence>
<feature type="domain" description="NodB homology" evidence="3">
    <location>
        <begin position="96"/>
        <end position="272"/>
    </location>
</feature>
<proteinExistence type="predicted"/>
<dbReference type="PANTHER" id="PTHR10587:SF133">
    <property type="entry name" value="CHITIN DEACETYLASE 1-RELATED"/>
    <property type="match status" value="1"/>
</dbReference>
<dbReference type="RefSeq" id="WP_394300668.1">
    <property type="nucleotide sequence ID" value="NZ_JBHMQT010000014.1"/>
</dbReference>
<dbReference type="PANTHER" id="PTHR10587">
    <property type="entry name" value="GLYCOSYL TRANSFERASE-RELATED"/>
    <property type="match status" value="1"/>
</dbReference>
<organism evidence="4 5">
    <name type="scientific">Sphaerimonospora cavernae</name>
    <dbReference type="NCBI Taxonomy" id="1740611"/>
    <lineage>
        <taxon>Bacteria</taxon>
        <taxon>Bacillati</taxon>
        <taxon>Actinomycetota</taxon>
        <taxon>Actinomycetes</taxon>
        <taxon>Streptosporangiales</taxon>
        <taxon>Streptosporangiaceae</taxon>
        <taxon>Sphaerimonospora</taxon>
    </lineage>
</organism>
<evidence type="ECO:0000256" key="2">
    <source>
        <dbReference type="ARBA" id="ARBA00022801"/>
    </source>
</evidence>
<keyword evidence="1" id="KW-0479">Metal-binding</keyword>
<evidence type="ECO:0000256" key="1">
    <source>
        <dbReference type="ARBA" id="ARBA00022723"/>
    </source>
</evidence>
<dbReference type="Proteomes" id="UP001589870">
    <property type="component" value="Unassembled WGS sequence"/>
</dbReference>
<dbReference type="Pfam" id="PF01522">
    <property type="entry name" value="Polysacc_deac_1"/>
    <property type="match status" value="1"/>
</dbReference>
<comment type="caution">
    <text evidence="4">The sequence shown here is derived from an EMBL/GenBank/DDBJ whole genome shotgun (WGS) entry which is preliminary data.</text>
</comment>
<accession>A0ABV6U1Z6</accession>
<gene>
    <name evidence="4" type="ORF">ACFHYQ_09120</name>
</gene>
<dbReference type="EMBL" id="JBHMQT010000014">
    <property type="protein sequence ID" value="MFC0862455.1"/>
    <property type="molecule type" value="Genomic_DNA"/>
</dbReference>
<evidence type="ECO:0000313" key="4">
    <source>
        <dbReference type="EMBL" id="MFC0862455.1"/>
    </source>
</evidence>
<dbReference type="InterPro" id="IPR002509">
    <property type="entry name" value="NODB_dom"/>
</dbReference>
<keyword evidence="5" id="KW-1185">Reference proteome</keyword>
<dbReference type="SUPFAM" id="SSF88713">
    <property type="entry name" value="Glycoside hydrolase/deacetylase"/>
    <property type="match status" value="1"/>
</dbReference>
<protein>
    <submittedName>
        <fullName evidence="4">Polysaccharide deacetylase family protein</fullName>
    </submittedName>
</protein>
<keyword evidence="2" id="KW-0378">Hydrolase</keyword>
<sequence length="306" mass="33520">MEWEKGDHMRIGPVLLSLLLLAGSVELAGCGRGAERGEAGPRVLPMRAPAAHRFGTRAHFDTGVLRMRLAGIQPRWPGPRLPVAPPPRQVDCERLKCVALTFDDGPGEQTDKVLDTLAAHHARATFFMLGEMITDGTREFVRRMVSEGHELGNHSWDHASLAGLSPEALKRELGRTQDIVRQVAGVRMSVMRPPYGATNHEVAAVTKQEGLAQILWAVDTLDWRDRNAAIVAKRCGDAKPGDIVLMHDIHPTTVQALPHLLDALDHKGFTYVTVSELLGRLVPGKEYLSHPPTDRGLQAKEARPGS</sequence>
<name>A0ABV6U1Z6_9ACTN</name>
<dbReference type="InterPro" id="IPR050248">
    <property type="entry name" value="Polysacc_deacetylase_ArnD"/>
</dbReference>
<reference evidence="4 5" key="1">
    <citation type="submission" date="2024-09" db="EMBL/GenBank/DDBJ databases">
        <authorList>
            <person name="Sun Q."/>
            <person name="Mori K."/>
        </authorList>
    </citation>
    <scope>NUCLEOTIDE SEQUENCE [LARGE SCALE GENOMIC DNA]</scope>
    <source>
        <strain evidence="4 5">TBRC 1851</strain>
    </source>
</reference>